<feature type="transmembrane region" description="Helical" evidence="9">
    <location>
        <begin position="78"/>
        <end position="95"/>
    </location>
</feature>
<keyword evidence="4 9" id="KW-0997">Cell inner membrane</keyword>
<feature type="transmembrane region" description="Helical" evidence="9">
    <location>
        <begin position="160"/>
        <end position="181"/>
    </location>
</feature>
<evidence type="ECO:0000259" key="10">
    <source>
        <dbReference type="Pfam" id="PF04290"/>
    </source>
</evidence>
<evidence type="ECO:0000256" key="2">
    <source>
        <dbReference type="ARBA" id="ARBA00022448"/>
    </source>
</evidence>
<dbReference type="Proteomes" id="UP000594800">
    <property type="component" value="Chromosome"/>
</dbReference>
<dbReference type="KEGG" id="poz:I0K15_16775"/>
<evidence type="ECO:0000256" key="9">
    <source>
        <dbReference type="RuleBase" id="RU369079"/>
    </source>
</evidence>
<dbReference type="RefSeq" id="WP_196102629.1">
    <property type="nucleotide sequence ID" value="NZ_CP064942.1"/>
</dbReference>
<gene>
    <name evidence="11" type="ORF">I0K15_16775</name>
</gene>
<comment type="function">
    <text evidence="9">Part of the tripartite ATP-independent periplasmic (TRAP) transport system.</text>
</comment>
<keyword evidence="5 9" id="KW-0812">Transmembrane</keyword>
<accession>A0A7S9QC38</accession>
<keyword evidence="2 9" id="KW-0813">Transport</keyword>
<feature type="transmembrane region" description="Helical" evidence="9">
    <location>
        <begin position="249"/>
        <end position="270"/>
    </location>
</feature>
<name>A0A7S9QC38_9RHOB</name>
<dbReference type="InterPro" id="IPR007387">
    <property type="entry name" value="TRAP_DctQ"/>
</dbReference>
<keyword evidence="7 9" id="KW-0472">Membrane</keyword>
<comment type="caution">
    <text evidence="9">Lacks conserved residue(s) required for the propagation of feature annotation.</text>
</comment>
<evidence type="ECO:0000256" key="3">
    <source>
        <dbReference type="ARBA" id="ARBA00022475"/>
    </source>
</evidence>
<evidence type="ECO:0000256" key="4">
    <source>
        <dbReference type="ARBA" id="ARBA00022519"/>
    </source>
</evidence>
<evidence type="ECO:0000256" key="7">
    <source>
        <dbReference type="ARBA" id="ARBA00023136"/>
    </source>
</evidence>
<feature type="transmembrane region" description="Helical" evidence="9">
    <location>
        <begin position="45"/>
        <end position="63"/>
    </location>
</feature>
<evidence type="ECO:0000313" key="11">
    <source>
        <dbReference type="EMBL" id="QPH53420.1"/>
    </source>
</evidence>
<feature type="transmembrane region" description="Helical" evidence="9">
    <location>
        <begin position="116"/>
        <end position="140"/>
    </location>
</feature>
<evidence type="ECO:0000256" key="6">
    <source>
        <dbReference type="ARBA" id="ARBA00022989"/>
    </source>
</evidence>
<organism evidence="11 12">
    <name type="scientific">Pontivivens ytuae</name>
    <dbReference type="NCBI Taxonomy" id="2789856"/>
    <lineage>
        <taxon>Bacteria</taxon>
        <taxon>Pseudomonadati</taxon>
        <taxon>Pseudomonadota</taxon>
        <taxon>Alphaproteobacteria</taxon>
        <taxon>Rhodobacterales</taxon>
        <taxon>Paracoccaceae</taxon>
        <taxon>Pontivivens</taxon>
    </lineage>
</organism>
<sequence length="275" mass="31728">MTHEPTNAPHSALAEEEFVAVTDPGEINRAEHTAGDRFVVNTSNLFSWLYPVLMLAICSQVVLRGTGNNQAWLDDLQWWLYGAAIMIGIGFAVTTKSHVRVDIFHANFRTEKKARVEIFALAWLFLPFVILCWDVTFHYAMSSIEAREGSDSPNGLHRLYLLKTFLNISFLFIGIAIWAAYYRELRRLTVPHLWKQLLVALPSTMFLLNLVIYYAIYWYLRLFGPAELEARRITREPIFETTTVLGVEILWTMLFTFILTPALILAAWLLRRREA</sequence>
<evidence type="ECO:0000313" key="12">
    <source>
        <dbReference type="Proteomes" id="UP000594800"/>
    </source>
</evidence>
<feature type="domain" description="Tripartite ATP-independent periplasmic transporters DctQ component" evidence="10">
    <location>
        <begin position="53"/>
        <end position="186"/>
    </location>
</feature>
<comment type="subcellular location">
    <subcellularLocation>
        <location evidence="1 9">Cell inner membrane</location>
        <topology evidence="1 9">Multi-pass membrane protein</topology>
    </subcellularLocation>
</comment>
<dbReference type="PANTHER" id="PTHR35011:SF4">
    <property type="entry name" value="SLL1102 PROTEIN"/>
    <property type="match status" value="1"/>
</dbReference>
<proteinExistence type="inferred from homology"/>
<feature type="transmembrane region" description="Helical" evidence="9">
    <location>
        <begin position="193"/>
        <end position="220"/>
    </location>
</feature>
<comment type="subunit">
    <text evidence="9">The complex comprises the extracytoplasmic solute receptor protein and the two transmembrane proteins.</text>
</comment>
<dbReference type="Pfam" id="PF04290">
    <property type="entry name" value="DctQ"/>
    <property type="match status" value="1"/>
</dbReference>
<evidence type="ECO:0000256" key="5">
    <source>
        <dbReference type="ARBA" id="ARBA00022692"/>
    </source>
</evidence>
<keyword evidence="6 9" id="KW-1133">Transmembrane helix</keyword>
<dbReference type="GO" id="GO:0022857">
    <property type="term" value="F:transmembrane transporter activity"/>
    <property type="evidence" value="ECO:0007669"/>
    <property type="project" value="UniProtKB-UniRule"/>
</dbReference>
<dbReference type="GO" id="GO:0005886">
    <property type="term" value="C:plasma membrane"/>
    <property type="evidence" value="ECO:0007669"/>
    <property type="project" value="UniProtKB-SubCell"/>
</dbReference>
<keyword evidence="12" id="KW-1185">Reference proteome</keyword>
<dbReference type="PANTHER" id="PTHR35011">
    <property type="entry name" value="2,3-DIKETO-L-GULONATE TRAP TRANSPORTER SMALL PERMEASE PROTEIN YIAM"/>
    <property type="match status" value="1"/>
</dbReference>
<evidence type="ECO:0000256" key="1">
    <source>
        <dbReference type="ARBA" id="ARBA00004429"/>
    </source>
</evidence>
<dbReference type="EMBL" id="CP064942">
    <property type="protein sequence ID" value="QPH53420.1"/>
    <property type="molecule type" value="Genomic_DNA"/>
</dbReference>
<dbReference type="AlphaFoldDB" id="A0A7S9QC38"/>
<dbReference type="InterPro" id="IPR055348">
    <property type="entry name" value="DctQ"/>
</dbReference>
<keyword evidence="3" id="KW-1003">Cell membrane</keyword>
<comment type="similarity">
    <text evidence="8 9">Belongs to the TRAP transporter small permease family.</text>
</comment>
<reference evidence="11 12" key="1">
    <citation type="submission" date="2020-11" db="EMBL/GenBank/DDBJ databases">
        <title>Description of Pontivivens ytuae sp. nov. isolated from deep sea sediment of Mariana Trench.</title>
        <authorList>
            <person name="Wang Z."/>
            <person name="Sun Q.-L."/>
            <person name="Xu X.-D."/>
            <person name="Tang Y.-Z."/>
            <person name="Zhang J."/>
        </authorList>
    </citation>
    <scope>NUCLEOTIDE SEQUENCE [LARGE SCALE GENOMIC DNA]</scope>
    <source>
        <strain evidence="11 12">MT2928</strain>
    </source>
</reference>
<protein>
    <recommendedName>
        <fullName evidence="9">TRAP transporter small permease protein</fullName>
    </recommendedName>
</protein>
<evidence type="ECO:0000256" key="8">
    <source>
        <dbReference type="ARBA" id="ARBA00038436"/>
    </source>
</evidence>